<name>A0A7W9GY49_9ACTN</name>
<evidence type="ECO:0000313" key="1">
    <source>
        <dbReference type="EMBL" id="MBB5792169.1"/>
    </source>
</evidence>
<evidence type="ECO:0000313" key="2">
    <source>
        <dbReference type="Proteomes" id="UP000590647"/>
    </source>
</evidence>
<comment type="caution">
    <text evidence="1">The sequence shown here is derived from an EMBL/GenBank/DDBJ whole genome shotgun (WGS) entry which is preliminary data.</text>
</comment>
<organism evidence="1 2">
    <name type="scientific">Streptomyces caelestis</name>
    <dbReference type="NCBI Taxonomy" id="36816"/>
    <lineage>
        <taxon>Bacteria</taxon>
        <taxon>Bacillati</taxon>
        <taxon>Actinomycetota</taxon>
        <taxon>Actinomycetes</taxon>
        <taxon>Kitasatosporales</taxon>
        <taxon>Streptomycetaceae</taxon>
        <taxon>Streptomyces</taxon>
    </lineage>
</organism>
<dbReference type="EMBL" id="JACHNE010000001">
    <property type="protein sequence ID" value="MBB5792169.1"/>
    <property type="molecule type" value="Genomic_DNA"/>
</dbReference>
<protein>
    <submittedName>
        <fullName evidence="1">Uncharacterized protein</fullName>
    </submittedName>
</protein>
<proteinExistence type="predicted"/>
<sequence length="59" mass="6387">MEVDRATVGPEVSTRYTANGKCIRTGQSLTAPDTRREPPTDPLELIFVKPADVDGDLDA</sequence>
<accession>A0A7W9GY49</accession>
<dbReference type="Proteomes" id="UP000590647">
    <property type="component" value="Unassembled WGS sequence"/>
</dbReference>
<keyword evidence="2" id="KW-1185">Reference proteome</keyword>
<reference evidence="1 2" key="1">
    <citation type="submission" date="2020-08" db="EMBL/GenBank/DDBJ databases">
        <title>Sequencing the genomes of 1000 actinobacteria strains.</title>
        <authorList>
            <person name="Klenk H.-P."/>
        </authorList>
    </citation>
    <scope>NUCLEOTIDE SEQUENCE [LARGE SCALE GENOMIC DNA]</scope>
    <source>
        <strain evidence="1 2">DSM 40084</strain>
    </source>
</reference>
<dbReference type="AlphaFoldDB" id="A0A7W9GY49"/>
<gene>
    <name evidence="1" type="ORF">HDA41_000133</name>
</gene>